<feature type="region of interest" description="Disordered" evidence="1">
    <location>
        <begin position="182"/>
        <end position="205"/>
    </location>
</feature>
<dbReference type="OMA" id="ESWDESQ"/>
<keyword evidence="3" id="KW-1185">Reference proteome</keyword>
<dbReference type="OrthoDB" id="5339790at2759"/>
<reference evidence="3" key="2">
    <citation type="submission" date="2013-04" db="EMBL/GenBank/DDBJ databases">
        <title>Genomic mechanisms accounting for the adaptation to parasitism in nematode-trapping fungi.</title>
        <authorList>
            <person name="Ahren D.G."/>
        </authorList>
    </citation>
    <scope>NUCLEOTIDE SEQUENCE [LARGE SCALE GENOMIC DNA]</scope>
    <source>
        <strain evidence="3">CBS 200.50</strain>
    </source>
</reference>
<organism evidence="2 3">
    <name type="scientific">Dactylellina haptotyla (strain CBS 200.50)</name>
    <name type="common">Nematode-trapping fungus</name>
    <name type="synonym">Monacrosporium haptotylum</name>
    <dbReference type="NCBI Taxonomy" id="1284197"/>
    <lineage>
        <taxon>Eukaryota</taxon>
        <taxon>Fungi</taxon>
        <taxon>Dikarya</taxon>
        <taxon>Ascomycota</taxon>
        <taxon>Pezizomycotina</taxon>
        <taxon>Orbiliomycetes</taxon>
        <taxon>Orbiliales</taxon>
        <taxon>Orbiliaceae</taxon>
        <taxon>Dactylellina</taxon>
    </lineage>
</organism>
<evidence type="ECO:0000313" key="3">
    <source>
        <dbReference type="Proteomes" id="UP000015100"/>
    </source>
</evidence>
<dbReference type="AlphaFoldDB" id="S8A117"/>
<gene>
    <name evidence="2" type="ORF">H072_10084</name>
</gene>
<feature type="compositionally biased region" description="Polar residues" evidence="1">
    <location>
        <begin position="82"/>
        <end position="91"/>
    </location>
</feature>
<reference evidence="2 3" key="1">
    <citation type="journal article" date="2013" name="PLoS Genet.">
        <title>Genomic mechanisms accounting for the adaptation to parasitism in nematode-trapping fungi.</title>
        <authorList>
            <person name="Meerupati T."/>
            <person name="Andersson K.M."/>
            <person name="Friman E."/>
            <person name="Kumar D."/>
            <person name="Tunlid A."/>
            <person name="Ahren D."/>
        </authorList>
    </citation>
    <scope>NUCLEOTIDE SEQUENCE [LARGE SCALE GENOMIC DNA]</scope>
    <source>
        <strain evidence="2 3">CBS 200.50</strain>
    </source>
</reference>
<accession>S8A117</accession>
<dbReference type="HOGENOM" id="CLU_1073527_0_0_1"/>
<proteinExistence type="predicted"/>
<evidence type="ECO:0000313" key="2">
    <source>
        <dbReference type="EMBL" id="EPS36384.1"/>
    </source>
</evidence>
<dbReference type="Proteomes" id="UP000015100">
    <property type="component" value="Unassembled WGS sequence"/>
</dbReference>
<evidence type="ECO:0000256" key="1">
    <source>
        <dbReference type="SAM" id="MobiDB-lite"/>
    </source>
</evidence>
<comment type="caution">
    <text evidence="2">The sequence shown here is derived from an EMBL/GenBank/DDBJ whole genome shotgun (WGS) entry which is preliminary data.</text>
</comment>
<feature type="region of interest" description="Disordered" evidence="1">
    <location>
        <begin position="50"/>
        <end position="95"/>
    </location>
</feature>
<name>S8A117_DACHA</name>
<protein>
    <submittedName>
        <fullName evidence="2">Uncharacterized protein</fullName>
    </submittedName>
</protein>
<dbReference type="EMBL" id="AQGS01000912">
    <property type="protein sequence ID" value="EPS36384.1"/>
    <property type="molecule type" value="Genomic_DNA"/>
</dbReference>
<sequence>MHIPANYEKLVIFTCNVSNIISASLVFPKMLRSLIFLSVSTLVIAPPPNGWNRPRTGTESSPFRTHGPTITPPTPLIDNADISGSQYSPSGGSRDDDLTLGTISQYQSGVSPLNGTPRSARRQEVRFLTKKQRKEGVSPAPAKVKNIKWDDWEDPSIADIPSGGEKSMMPFNNRFLGPKLPTGRPLSPKFRPTFQISSPSAGEDVDVEDDFESWDESQFLELDVTPATDQLRRLGPGLTPRVEQFMTSRGRQNGYVLPET</sequence>